<evidence type="ECO:0000256" key="5">
    <source>
        <dbReference type="ARBA" id="ARBA00022801"/>
    </source>
</evidence>
<evidence type="ECO:0000256" key="8">
    <source>
        <dbReference type="ARBA" id="ARBA00023157"/>
    </source>
</evidence>
<comment type="caution">
    <text evidence="12">The sequence shown here is derived from an EMBL/GenBank/DDBJ whole genome shotgun (WGS) entry which is preliminary data.</text>
</comment>
<gene>
    <name evidence="12" type="ORF">GQN54_05795</name>
</gene>
<keyword evidence="3" id="KW-0479">Metal-binding</keyword>
<dbReference type="NCBIfam" id="TIGR04183">
    <property type="entry name" value="Por_Secre_tail"/>
    <property type="match status" value="1"/>
</dbReference>
<organism evidence="12 13">
    <name type="scientific">Acidiluteibacter ferrifornacis</name>
    <dbReference type="NCBI Taxonomy" id="2692424"/>
    <lineage>
        <taxon>Bacteria</taxon>
        <taxon>Pseudomonadati</taxon>
        <taxon>Bacteroidota</taxon>
        <taxon>Flavobacteriia</taxon>
        <taxon>Flavobacteriales</taxon>
        <taxon>Cryomorphaceae</taxon>
        <taxon>Acidiluteibacter</taxon>
    </lineage>
</organism>
<dbReference type="InterPro" id="IPR026444">
    <property type="entry name" value="Secre_tail"/>
</dbReference>
<evidence type="ECO:0000256" key="7">
    <source>
        <dbReference type="ARBA" id="ARBA00023049"/>
    </source>
</evidence>
<dbReference type="SUPFAM" id="SSF55486">
    <property type="entry name" value="Metalloproteases ('zincins'), catalytic domain"/>
    <property type="match status" value="1"/>
</dbReference>
<keyword evidence="2" id="KW-0645">Protease</keyword>
<comment type="similarity">
    <text evidence="1">Belongs to the peptidase M43B family.</text>
</comment>
<proteinExistence type="inferred from homology"/>
<keyword evidence="4 9" id="KW-0732">Signal</keyword>
<evidence type="ECO:0000256" key="3">
    <source>
        <dbReference type="ARBA" id="ARBA00022723"/>
    </source>
</evidence>
<feature type="domain" description="Peptidase M43 pregnancy-associated plasma-A" evidence="10">
    <location>
        <begin position="158"/>
        <end position="301"/>
    </location>
</feature>
<dbReference type="EMBL" id="WWNE01000005">
    <property type="protein sequence ID" value="NBG65620.1"/>
    <property type="molecule type" value="Genomic_DNA"/>
</dbReference>
<evidence type="ECO:0000259" key="11">
    <source>
        <dbReference type="Pfam" id="PF18962"/>
    </source>
</evidence>
<dbReference type="CDD" id="cd04275">
    <property type="entry name" value="ZnMc_pappalysin_like"/>
    <property type="match status" value="1"/>
</dbReference>
<evidence type="ECO:0000256" key="1">
    <source>
        <dbReference type="ARBA" id="ARBA00008721"/>
    </source>
</evidence>
<dbReference type="RefSeq" id="WP_160632570.1">
    <property type="nucleotide sequence ID" value="NZ_WWNE01000005.1"/>
</dbReference>
<dbReference type="InterPro" id="IPR008754">
    <property type="entry name" value="Peptidase_M43"/>
</dbReference>
<feature type="chain" id="PRO_5026817506" evidence="9">
    <location>
        <begin position="23"/>
        <end position="404"/>
    </location>
</feature>
<protein>
    <submittedName>
        <fullName evidence="12">T9SS type A sorting domain-containing protein</fullName>
    </submittedName>
</protein>
<dbReference type="Pfam" id="PF18962">
    <property type="entry name" value="Por_Secre_tail"/>
    <property type="match status" value="1"/>
</dbReference>
<feature type="signal peptide" evidence="9">
    <location>
        <begin position="1"/>
        <end position="22"/>
    </location>
</feature>
<dbReference type="GO" id="GO:0008237">
    <property type="term" value="F:metallopeptidase activity"/>
    <property type="evidence" value="ECO:0007669"/>
    <property type="project" value="UniProtKB-KW"/>
</dbReference>
<dbReference type="InterPro" id="IPR024079">
    <property type="entry name" value="MetalloPept_cat_dom_sf"/>
</dbReference>
<dbReference type="GO" id="GO:0006508">
    <property type="term" value="P:proteolysis"/>
    <property type="evidence" value="ECO:0007669"/>
    <property type="project" value="UniProtKB-KW"/>
</dbReference>
<dbReference type="Proteomes" id="UP000470771">
    <property type="component" value="Unassembled WGS sequence"/>
</dbReference>
<feature type="domain" description="Secretion system C-terminal sorting" evidence="11">
    <location>
        <begin position="331"/>
        <end position="399"/>
    </location>
</feature>
<keyword evidence="8" id="KW-1015">Disulfide bond</keyword>
<sequence>MKLNIIVLSFFSLLFLSSIAQKQRCGSDYKIAERIAENPELIELRNQQNKEIAAYPLAKSRTLITIPVVVHILYQNSTQNISNTQIQSQINSLNQDYRRLNADASQTPSTFSGEDTEIEFCLATLDPNGNPTSGITRTFTTVNEIGTTNNYYRTSQGGKDIWNRDEYLNIWVCDLGNTYLGFAYPPGVAPAAYDGLVIDYRNFGTLGTVTSPYDKGRTATHEIGHFFNLEHLWGSGNGGCNSTDFVSDTPTQYEENYGCLNHPSPSCGNSGDMFMNYMDYVDDACMNAFTLGQKNRMISAIQLYRTSLLTSNGCGLVGLTENSLQSDFTIFPTYATKTIQLTSTKINNYQVDIYAIDGKIVSAYTTKGNTNLLLDVSTLESGMYFLRITSNSTSFTEKFLKVAQ</sequence>
<evidence type="ECO:0000256" key="9">
    <source>
        <dbReference type="SAM" id="SignalP"/>
    </source>
</evidence>
<reference evidence="12 13" key="1">
    <citation type="submission" date="2019-12" db="EMBL/GenBank/DDBJ databases">
        <authorList>
            <person name="Zhao J."/>
        </authorList>
    </citation>
    <scope>NUCLEOTIDE SEQUENCE [LARGE SCALE GENOMIC DNA]</scope>
    <source>
        <strain evidence="12 13">S-15</strain>
    </source>
</reference>
<evidence type="ECO:0000256" key="2">
    <source>
        <dbReference type="ARBA" id="ARBA00022670"/>
    </source>
</evidence>
<name>A0A6N9NK97_9FLAO</name>
<dbReference type="GO" id="GO:0046872">
    <property type="term" value="F:metal ion binding"/>
    <property type="evidence" value="ECO:0007669"/>
    <property type="project" value="UniProtKB-KW"/>
</dbReference>
<dbReference type="PANTHER" id="PTHR47466:SF1">
    <property type="entry name" value="METALLOPROTEASE MEP1 (AFU_ORTHOLOGUE AFUA_1G07730)-RELATED"/>
    <property type="match status" value="1"/>
</dbReference>
<keyword evidence="6" id="KW-0862">Zinc</keyword>
<keyword evidence="7" id="KW-0482">Metalloprotease</keyword>
<evidence type="ECO:0000259" key="10">
    <source>
        <dbReference type="Pfam" id="PF05572"/>
    </source>
</evidence>
<dbReference type="Pfam" id="PF05572">
    <property type="entry name" value="Peptidase_M43"/>
    <property type="match status" value="1"/>
</dbReference>
<evidence type="ECO:0000256" key="6">
    <source>
        <dbReference type="ARBA" id="ARBA00022833"/>
    </source>
</evidence>
<evidence type="ECO:0000313" key="13">
    <source>
        <dbReference type="Proteomes" id="UP000470771"/>
    </source>
</evidence>
<dbReference type="Gene3D" id="3.40.390.10">
    <property type="entry name" value="Collagenase (Catalytic Domain)"/>
    <property type="match status" value="1"/>
</dbReference>
<keyword evidence="5" id="KW-0378">Hydrolase</keyword>
<evidence type="ECO:0000313" key="12">
    <source>
        <dbReference type="EMBL" id="NBG65620.1"/>
    </source>
</evidence>
<dbReference type="AlphaFoldDB" id="A0A6N9NK97"/>
<accession>A0A6N9NK97</accession>
<evidence type="ECO:0000256" key="4">
    <source>
        <dbReference type="ARBA" id="ARBA00022729"/>
    </source>
</evidence>
<keyword evidence="13" id="KW-1185">Reference proteome</keyword>
<dbReference type="PANTHER" id="PTHR47466">
    <property type="match status" value="1"/>
</dbReference>